<evidence type="ECO:0000259" key="4">
    <source>
        <dbReference type="PROSITE" id="PS50893"/>
    </source>
</evidence>
<reference evidence="5 7" key="1">
    <citation type="submission" date="2017-03" db="EMBL/GenBank/DDBJ databases">
        <title>Genome sequence of Clostridium chromiireducens DSM 23318.</title>
        <authorList>
            <person name="Poehlein A."/>
            <person name="Daniel R."/>
        </authorList>
    </citation>
    <scope>NUCLEOTIDE SEQUENCE [LARGE SCALE GENOMIC DNA]</scope>
    <source>
        <strain evidence="5 7">DSM 23318</strain>
    </source>
</reference>
<organism evidence="5 7">
    <name type="scientific">Clostridium chromiireducens</name>
    <dbReference type="NCBI Taxonomy" id="225345"/>
    <lineage>
        <taxon>Bacteria</taxon>
        <taxon>Bacillati</taxon>
        <taxon>Bacillota</taxon>
        <taxon>Clostridia</taxon>
        <taxon>Eubacteriales</taxon>
        <taxon>Clostridiaceae</taxon>
        <taxon>Clostridium</taxon>
    </lineage>
</organism>
<dbReference type="InterPro" id="IPR027417">
    <property type="entry name" value="P-loop_NTPase"/>
</dbReference>
<keyword evidence="7" id="KW-1185">Reference proteome</keyword>
<dbReference type="PANTHER" id="PTHR42939">
    <property type="entry name" value="ABC TRANSPORTER ATP-BINDING PROTEIN ALBC-RELATED"/>
    <property type="match status" value="1"/>
</dbReference>
<sequence>MININNITKSYNGSYYAVNNLNLEIQDGKIYGLLGPNGAGKTTTIKMITGIISPTKGTIEINGIDINKDPIKAKEQFGYVPDSPDMFLRLKGIEYLNFMADVYRVSKDERIYRIDEMSKRFEMSLALGDKIQTYSHGMRQKIVLMGVMIHRPKIWILDEPMTGLDPKSAFILKEMMREHADARNTVIFSTHVLEVAEKVCDEVAIINKGQLIFNGTLEKLRDEFKENESLEEMFLEMTENEQA</sequence>
<dbReference type="GO" id="GO:0005524">
    <property type="term" value="F:ATP binding"/>
    <property type="evidence" value="ECO:0007669"/>
    <property type="project" value="UniProtKB-KW"/>
</dbReference>
<dbReference type="Proteomes" id="UP000265930">
    <property type="component" value="Unassembled WGS sequence"/>
</dbReference>
<evidence type="ECO:0000313" key="5">
    <source>
        <dbReference type="EMBL" id="OPJ59302.1"/>
    </source>
</evidence>
<name>A0A1V4IH31_9CLOT</name>
<dbReference type="RefSeq" id="WP_079441205.1">
    <property type="nucleotide sequence ID" value="NZ_JBLZIA010000002.1"/>
</dbReference>
<keyword evidence="1" id="KW-0813">Transport</keyword>
<dbReference type="Pfam" id="PF00005">
    <property type="entry name" value="ABC_tran"/>
    <property type="match status" value="1"/>
</dbReference>
<dbReference type="OrthoDB" id="9775135at2"/>
<dbReference type="GO" id="GO:0016887">
    <property type="term" value="F:ATP hydrolysis activity"/>
    <property type="evidence" value="ECO:0007669"/>
    <property type="project" value="InterPro"/>
</dbReference>
<keyword evidence="3 5" id="KW-0067">ATP-binding</keyword>
<dbReference type="InterPro" id="IPR003439">
    <property type="entry name" value="ABC_transporter-like_ATP-bd"/>
</dbReference>
<dbReference type="SUPFAM" id="SSF52540">
    <property type="entry name" value="P-loop containing nucleoside triphosphate hydrolases"/>
    <property type="match status" value="1"/>
</dbReference>
<dbReference type="CDD" id="cd03230">
    <property type="entry name" value="ABC_DR_subfamily_A"/>
    <property type="match status" value="1"/>
</dbReference>
<dbReference type="PANTHER" id="PTHR42939:SF1">
    <property type="entry name" value="ABC TRANSPORTER ATP-BINDING PROTEIN ALBC-RELATED"/>
    <property type="match status" value="1"/>
</dbReference>
<evidence type="ECO:0000313" key="7">
    <source>
        <dbReference type="Proteomes" id="UP000191056"/>
    </source>
</evidence>
<proteinExistence type="predicted"/>
<dbReference type="EMBL" id="QXDJ01000004">
    <property type="protein sequence ID" value="RII33401.1"/>
    <property type="molecule type" value="Genomic_DNA"/>
</dbReference>
<feature type="domain" description="ABC transporter" evidence="4">
    <location>
        <begin position="2"/>
        <end position="233"/>
    </location>
</feature>
<dbReference type="InterPro" id="IPR003593">
    <property type="entry name" value="AAA+_ATPase"/>
</dbReference>
<dbReference type="InterPro" id="IPR051782">
    <property type="entry name" value="ABC_Transporter_VariousFunc"/>
</dbReference>
<accession>A0A1V4IH31</accession>
<comment type="caution">
    <text evidence="5">The sequence shown here is derived from an EMBL/GenBank/DDBJ whole genome shotgun (WGS) entry which is preliminary data.</text>
</comment>
<dbReference type="STRING" id="225345.CLCHR_35360"/>
<evidence type="ECO:0000256" key="3">
    <source>
        <dbReference type="ARBA" id="ARBA00022840"/>
    </source>
</evidence>
<dbReference type="Proteomes" id="UP000191056">
    <property type="component" value="Unassembled WGS sequence"/>
</dbReference>
<dbReference type="PROSITE" id="PS50893">
    <property type="entry name" value="ABC_TRANSPORTER_2"/>
    <property type="match status" value="1"/>
</dbReference>
<dbReference type="AlphaFoldDB" id="A0A1V4IH31"/>
<evidence type="ECO:0000313" key="8">
    <source>
        <dbReference type="Proteomes" id="UP000265930"/>
    </source>
</evidence>
<protein>
    <submittedName>
        <fullName evidence="6">ABC transporter ATP-binding protein</fullName>
    </submittedName>
    <submittedName>
        <fullName evidence="5">ABC-type transporter ATP-binding protein EcsA</fullName>
    </submittedName>
</protein>
<gene>
    <name evidence="5" type="primary">ecsA</name>
    <name evidence="5" type="ORF">CLCHR_35360</name>
    <name evidence="6" type="ORF">D2A34_16775</name>
</gene>
<evidence type="ECO:0000256" key="1">
    <source>
        <dbReference type="ARBA" id="ARBA00022448"/>
    </source>
</evidence>
<evidence type="ECO:0000256" key="2">
    <source>
        <dbReference type="ARBA" id="ARBA00022741"/>
    </source>
</evidence>
<reference evidence="6 8" key="2">
    <citation type="submission" date="2018-08" db="EMBL/GenBank/DDBJ databases">
        <title>Genome of Clostridium chromiireducens C1, DSM12136.</title>
        <authorList>
            <person name="Xing M."/>
            <person name="Wei Y."/>
            <person name="Ang E.L."/>
            <person name="Zhao H."/>
            <person name="Zhang Y."/>
        </authorList>
    </citation>
    <scope>NUCLEOTIDE SEQUENCE [LARGE SCALE GENOMIC DNA]</scope>
    <source>
        <strain evidence="6 8">C1</strain>
    </source>
</reference>
<dbReference type="Gene3D" id="3.40.50.300">
    <property type="entry name" value="P-loop containing nucleotide triphosphate hydrolases"/>
    <property type="match status" value="1"/>
</dbReference>
<keyword evidence="2" id="KW-0547">Nucleotide-binding</keyword>
<dbReference type="SMART" id="SM00382">
    <property type="entry name" value="AAA"/>
    <property type="match status" value="1"/>
</dbReference>
<evidence type="ECO:0000313" key="6">
    <source>
        <dbReference type="EMBL" id="RII33401.1"/>
    </source>
</evidence>
<dbReference type="EMBL" id="MZGT01000054">
    <property type="protein sequence ID" value="OPJ59302.1"/>
    <property type="molecule type" value="Genomic_DNA"/>
</dbReference>